<dbReference type="PROSITE" id="PS50888">
    <property type="entry name" value="BHLH"/>
    <property type="match status" value="1"/>
</dbReference>
<dbReference type="SUPFAM" id="SSF47459">
    <property type="entry name" value="HLH, helix-loop-helix DNA-binding domain"/>
    <property type="match status" value="1"/>
</dbReference>
<sequence length="232" mass="26398">MDQFLFQLQSPPLRAGAVEYSSAVDEAYINGVYDGLNFRSFLNQVTEPLFSTNDVVLPSIAPPFSFFPESANMFSSHHVEKLPSLHSLETAASPEPEFRINRQFKNMHRRDLRQRVTERVRDLQKLLPVDKKMDTATVLEETHKYISFLVAQISVLQSMPEYNSEDWGIATAESGGDLGRLNRQQVLEVFVNSPAAQKWLIDNECCVCSAEQLALLKKNAWSCHDLLPYVQF</sequence>
<evidence type="ECO:0000256" key="3">
    <source>
        <dbReference type="ARBA" id="ARBA00023125"/>
    </source>
</evidence>
<dbReference type="AlphaFoldDB" id="A0ABD3DY43"/>
<dbReference type="PANTHER" id="PTHR45914:SF24">
    <property type="entry name" value="BHLH DOMAIN-CONTAINING PROTEIN"/>
    <property type="match status" value="1"/>
</dbReference>
<comment type="subcellular location">
    <subcellularLocation>
        <location evidence="1">Nucleus</location>
    </subcellularLocation>
</comment>
<name>A0ABD3DY43_9LAMI</name>
<gene>
    <name evidence="7" type="ORF">CASFOL_008141</name>
</gene>
<keyword evidence="3" id="KW-0238">DNA-binding</keyword>
<dbReference type="EMBL" id="JAVIJP010000009">
    <property type="protein sequence ID" value="KAL3647173.1"/>
    <property type="molecule type" value="Genomic_DNA"/>
</dbReference>
<dbReference type="InterPro" id="IPR011598">
    <property type="entry name" value="bHLH_dom"/>
</dbReference>
<evidence type="ECO:0000313" key="8">
    <source>
        <dbReference type="Proteomes" id="UP001632038"/>
    </source>
</evidence>
<evidence type="ECO:0000256" key="1">
    <source>
        <dbReference type="ARBA" id="ARBA00004123"/>
    </source>
</evidence>
<keyword evidence="4" id="KW-0804">Transcription</keyword>
<protein>
    <recommendedName>
        <fullName evidence="6">BHLH domain-containing protein</fullName>
    </recommendedName>
</protein>
<dbReference type="Proteomes" id="UP001632038">
    <property type="component" value="Unassembled WGS sequence"/>
</dbReference>
<dbReference type="InterPro" id="IPR045843">
    <property type="entry name" value="IND-like"/>
</dbReference>
<dbReference type="PANTHER" id="PTHR45914">
    <property type="entry name" value="TRANSCRIPTION FACTOR HEC3-RELATED"/>
    <property type="match status" value="1"/>
</dbReference>
<comment type="caution">
    <text evidence="7">The sequence shown here is derived from an EMBL/GenBank/DDBJ whole genome shotgun (WGS) entry which is preliminary data.</text>
</comment>
<evidence type="ECO:0000313" key="7">
    <source>
        <dbReference type="EMBL" id="KAL3647173.1"/>
    </source>
</evidence>
<keyword evidence="8" id="KW-1185">Reference proteome</keyword>
<dbReference type="CDD" id="cd11393">
    <property type="entry name" value="bHLH_AtbHLH_like"/>
    <property type="match status" value="1"/>
</dbReference>
<evidence type="ECO:0000259" key="6">
    <source>
        <dbReference type="PROSITE" id="PS50888"/>
    </source>
</evidence>
<proteinExistence type="predicted"/>
<feature type="domain" description="BHLH" evidence="6">
    <location>
        <begin position="100"/>
        <end position="149"/>
    </location>
</feature>
<evidence type="ECO:0000256" key="5">
    <source>
        <dbReference type="ARBA" id="ARBA00023242"/>
    </source>
</evidence>
<dbReference type="GO" id="GO:0005634">
    <property type="term" value="C:nucleus"/>
    <property type="evidence" value="ECO:0007669"/>
    <property type="project" value="UniProtKB-SubCell"/>
</dbReference>
<dbReference type="GO" id="GO:0003677">
    <property type="term" value="F:DNA binding"/>
    <property type="evidence" value="ECO:0007669"/>
    <property type="project" value="UniProtKB-KW"/>
</dbReference>
<reference evidence="8" key="1">
    <citation type="journal article" date="2024" name="IScience">
        <title>Strigolactones Initiate the Formation of Haustorium-like Structures in Castilleja.</title>
        <authorList>
            <person name="Buerger M."/>
            <person name="Peterson D."/>
            <person name="Chory J."/>
        </authorList>
    </citation>
    <scope>NUCLEOTIDE SEQUENCE [LARGE SCALE GENOMIC DNA]</scope>
</reference>
<dbReference type="Gene3D" id="4.10.280.10">
    <property type="entry name" value="Helix-loop-helix DNA-binding domain"/>
    <property type="match status" value="1"/>
</dbReference>
<accession>A0ABD3DY43</accession>
<keyword evidence="2" id="KW-0805">Transcription regulation</keyword>
<dbReference type="Pfam" id="PF00010">
    <property type="entry name" value="HLH"/>
    <property type="match status" value="1"/>
</dbReference>
<keyword evidence="5" id="KW-0539">Nucleus</keyword>
<dbReference type="InterPro" id="IPR045239">
    <property type="entry name" value="bHLH95_bHLH"/>
</dbReference>
<dbReference type="InterPro" id="IPR036638">
    <property type="entry name" value="HLH_DNA-bd_sf"/>
</dbReference>
<dbReference type="SMART" id="SM00353">
    <property type="entry name" value="HLH"/>
    <property type="match status" value="1"/>
</dbReference>
<evidence type="ECO:0000256" key="4">
    <source>
        <dbReference type="ARBA" id="ARBA00023163"/>
    </source>
</evidence>
<organism evidence="7 8">
    <name type="scientific">Castilleja foliolosa</name>
    <dbReference type="NCBI Taxonomy" id="1961234"/>
    <lineage>
        <taxon>Eukaryota</taxon>
        <taxon>Viridiplantae</taxon>
        <taxon>Streptophyta</taxon>
        <taxon>Embryophyta</taxon>
        <taxon>Tracheophyta</taxon>
        <taxon>Spermatophyta</taxon>
        <taxon>Magnoliopsida</taxon>
        <taxon>eudicotyledons</taxon>
        <taxon>Gunneridae</taxon>
        <taxon>Pentapetalae</taxon>
        <taxon>asterids</taxon>
        <taxon>lamiids</taxon>
        <taxon>Lamiales</taxon>
        <taxon>Orobanchaceae</taxon>
        <taxon>Pedicularideae</taxon>
        <taxon>Castillejinae</taxon>
        <taxon>Castilleja</taxon>
    </lineage>
</organism>
<evidence type="ECO:0000256" key="2">
    <source>
        <dbReference type="ARBA" id="ARBA00023015"/>
    </source>
</evidence>